<keyword evidence="8" id="KW-0496">Mitochondrion</keyword>
<dbReference type="InterPro" id="IPR023395">
    <property type="entry name" value="MCP_dom_sf"/>
</dbReference>
<evidence type="ECO:0000313" key="11">
    <source>
        <dbReference type="EMBL" id="PVU86302.1"/>
    </source>
</evidence>
<dbReference type="Pfam" id="PF00153">
    <property type="entry name" value="Mito_carr"/>
    <property type="match status" value="3"/>
</dbReference>
<keyword evidence="3" id="KW-0813">Transport</keyword>
<evidence type="ECO:0000256" key="8">
    <source>
        <dbReference type="ARBA" id="ARBA00023128"/>
    </source>
</evidence>
<protein>
    <recommendedName>
        <fullName evidence="13">Mitochondrial carrier</fullName>
    </recommendedName>
</protein>
<organism evidence="11 12">
    <name type="scientific">Smittium megazygosporum</name>
    <dbReference type="NCBI Taxonomy" id="133381"/>
    <lineage>
        <taxon>Eukaryota</taxon>
        <taxon>Fungi</taxon>
        <taxon>Fungi incertae sedis</taxon>
        <taxon>Zoopagomycota</taxon>
        <taxon>Kickxellomycotina</taxon>
        <taxon>Harpellomycetes</taxon>
        <taxon>Harpellales</taxon>
        <taxon>Legeriomycetaceae</taxon>
        <taxon>Smittium</taxon>
    </lineage>
</organism>
<dbReference type="Gene3D" id="1.50.40.10">
    <property type="entry name" value="Mitochondrial carrier domain"/>
    <property type="match status" value="1"/>
</dbReference>
<dbReference type="STRING" id="133381.A0A2T9Y1T4"/>
<comment type="similarity">
    <text evidence="2">Belongs to the mitochondrial carrier (TC 2.A.29) family.</text>
</comment>
<evidence type="ECO:0000256" key="2">
    <source>
        <dbReference type="ARBA" id="ARBA00006375"/>
    </source>
</evidence>
<gene>
    <name evidence="11" type="ORF">BB560_006767</name>
</gene>
<evidence type="ECO:0000313" key="12">
    <source>
        <dbReference type="Proteomes" id="UP000245609"/>
    </source>
</evidence>
<feature type="repeat" description="Solcar" evidence="10">
    <location>
        <begin position="1487"/>
        <end position="1569"/>
    </location>
</feature>
<keyword evidence="9 10" id="KW-0472">Membrane</keyword>
<evidence type="ECO:0008006" key="13">
    <source>
        <dbReference type="Google" id="ProtNLM"/>
    </source>
</evidence>
<sequence>MNPFTSALNRKFTLPFVSKPNYKRFIRIGFFSPSHCYFLKSNVLNSPFHQIRSISTELIDINAIKKLSALYSSTENEKTIDLLDQVPAEDFLIEGKQIISKEDSTVTDVFEQSELETEPPNLDIIYDQLIDFQNKALALIYDYSGKNILPFINTLDHFLENNVTFYIPFKEFTFVPILKAILKLPYPFLERFGTKIISKILNSRQINENEFKYLIKITNKSGDFQSTTMLYDIAVFNGFEKSISIKNVVLESLLIRNHYLSADLIWEQIISENSANLDTYLVLIKHLIKTNQYQKAFDMYEMLKSQDAPLTEEAFASLLLGISSLQPEEALRYAESVLKDMNDCNIKFSTFSLNSVLVGCFRSRNYSMFTYLFEKLELVNIKRDYFTWVLCMVHCIKSNNPNLFYLELYNYSQNANIDYSRELNYNSFPKSLFSLSKSSIDEISLQWNQFDYNLILSAFSKLQIHLDGLYINEIIDSKNISLFEQSFFHRIKIFMNTFNFLHKSDSTNYKEYRYNITYILELLRVHDCAFSSKGLVNLVKKFELYPIDAKHSNISTIFSESRNKYLPEILILRALTLVIDQYKQLSKFNELILAELLSLSLKAFEPVNFKEVVNYLISFVDNPRVKLSVLLLSFNSSVESKEFLLSNEQRNLSTDLAILTLNELKSIEKDLNVHFFNFINSEIYNPSQNSNNSKVQLSTRSWRNFLQYCIANDQISTFVDILYTAAKLDIFDLSFIDLNPLFGDYSLNKIEKLISLEKNELAYKDRDIDMLEKIRLILSTILNSIKGKFSCIAYSPSVFSIYNAETSLTSHVLRITSFFLYFDCARFADFVYETIKLFVLEERKMVQDCRFTENCRCALNYLPFVISKAAAVFENNGVTWYSSKLYELIFLYAENKSIPSNYLLVLQNRPEWEYRSLDLLKITLKFYKNNSNPNIDYLGIIDNISVGIITRLAICQYPIQTSTKVIRFYWANKISISPAVTEAFVKAIVSLPLSMERNDVYTYRYDNFYNGLYYKWVPKFLFRAIEDGFIIPKKYYPDLLLYFGSLFSAKNPKAVDWLLQIMPNEEVNTFEMISSILFAGINHRKIYLINSALKLYRGGFISSRADFDTDGIYFPRLNIAVEGIFNGIIRRANYSYFKPDLQSEQISESRFIHQLLYTTTEFLHDYYLSVSNAIAKPSFQVIRPFIFGLSRLGKFLKSTKQLNLPGHQEIHSKSQEFLGLLINDLANTDEMLDNLKLDVILKSLNNNGYYKQAIEIFSNTKRKIQSLDNFNKEGYSRFQSKSHLYFLDLQESLASIANLLNSVSNPEKISKYVEISVPKNLLSSLNIMNPGIKEYNNAIFAYLNIGCLHEASDLLYEAKVIENLSLTDSTFAIFENYFNELASQDTKVLGDLLAWLSKFVPKQQNSMIQCLLAGGLAGIAVDISLFPLDTIKTRMQAEIGFRASGGFKGVYSGLLSVVIGSAPSASLFFLSYEYSKSVFGQHFQEKYAPFIHMVSASIGEMSACLIRVPTEIIKQRTQIGQYSAFRGAVSNIYWTEGVLGFFRGYSNTIFREIPFACIQFPLYEYLKNSISRYKKRKAEPWEAGIAGSISGGIAAAVTTPLDVIKTRVMTASKTKNETNVYNGFLSSFNHIVKNEGVMALFKGIGPRVIWISVGGWVFLGMYEKVKKSLQYFEIH</sequence>
<evidence type="ECO:0000256" key="3">
    <source>
        <dbReference type="ARBA" id="ARBA00022448"/>
    </source>
</evidence>
<keyword evidence="7" id="KW-1133">Transmembrane helix</keyword>
<evidence type="ECO:0000256" key="1">
    <source>
        <dbReference type="ARBA" id="ARBA00004448"/>
    </source>
</evidence>
<dbReference type="OrthoDB" id="276989at2759"/>
<dbReference type="Gene3D" id="1.25.40.10">
    <property type="entry name" value="Tetratricopeptide repeat domain"/>
    <property type="match status" value="1"/>
</dbReference>
<feature type="repeat" description="Solcar" evidence="10">
    <location>
        <begin position="1405"/>
        <end position="1478"/>
    </location>
</feature>
<dbReference type="PROSITE" id="PS50920">
    <property type="entry name" value="SOLCAR"/>
    <property type="match status" value="3"/>
</dbReference>
<evidence type="ECO:0000256" key="10">
    <source>
        <dbReference type="PROSITE-ProRule" id="PRU00282"/>
    </source>
</evidence>
<evidence type="ECO:0000256" key="6">
    <source>
        <dbReference type="ARBA" id="ARBA00022792"/>
    </source>
</evidence>
<reference evidence="11 12" key="1">
    <citation type="journal article" date="2018" name="MBio">
        <title>Comparative Genomics Reveals the Core Gene Toolbox for the Fungus-Insect Symbiosis.</title>
        <authorList>
            <person name="Wang Y."/>
            <person name="Stata M."/>
            <person name="Wang W."/>
            <person name="Stajich J.E."/>
            <person name="White M.M."/>
            <person name="Moncalvo J.M."/>
        </authorList>
    </citation>
    <scope>NUCLEOTIDE SEQUENCE [LARGE SCALE GENOMIC DNA]</scope>
    <source>
        <strain evidence="11 12">SC-DP-2</strain>
    </source>
</reference>
<comment type="subcellular location">
    <subcellularLocation>
        <location evidence="1">Mitochondrion inner membrane</location>
        <topology evidence="1">Multi-pass membrane protein</topology>
    </subcellularLocation>
</comment>
<evidence type="ECO:0000256" key="9">
    <source>
        <dbReference type="ARBA" id="ARBA00023136"/>
    </source>
</evidence>
<dbReference type="InterPro" id="IPR011990">
    <property type="entry name" value="TPR-like_helical_dom_sf"/>
</dbReference>
<evidence type="ECO:0000256" key="5">
    <source>
        <dbReference type="ARBA" id="ARBA00022737"/>
    </source>
</evidence>
<dbReference type="InterPro" id="IPR018108">
    <property type="entry name" value="MCP_transmembrane"/>
</dbReference>
<dbReference type="GO" id="GO:0005743">
    <property type="term" value="C:mitochondrial inner membrane"/>
    <property type="evidence" value="ECO:0007669"/>
    <property type="project" value="UniProtKB-SubCell"/>
</dbReference>
<dbReference type="FunFam" id="1.50.40.10:FF:000018">
    <property type="entry name" value="S-adenosylmethionine mitochondrial carrier protein-like"/>
    <property type="match status" value="1"/>
</dbReference>
<keyword evidence="5" id="KW-0677">Repeat</keyword>
<evidence type="ECO:0000256" key="4">
    <source>
        <dbReference type="ARBA" id="ARBA00022692"/>
    </source>
</evidence>
<keyword evidence="4 10" id="KW-0812">Transmembrane</keyword>
<comment type="caution">
    <text evidence="11">The sequence shown here is derived from an EMBL/GenBank/DDBJ whole genome shotgun (WGS) entry which is preliminary data.</text>
</comment>
<proteinExistence type="inferred from homology"/>
<dbReference type="Proteomes" id="UP000245609">
    <property type="component" value="Unassembled WGS sequence"/>
</dbReference>
<keyword evidence="12" id="KW-1185">Reference proteome</keyword>
<dbReference type="EMBL" id="MBFS01003506">
    <property type="protein sequence ID" value="PVU86302.1"/>
    <property type="molecule type" value="Genomic_DNA"/>
</dbReference>
<dbReference type="PANTHER" id="PTHR45667">
    <property type="entry name" value="S-ADENOSYLMETHIONINE MITOCHONDRIAL CARRIER PROTEIN"/>
    <property type="match status" value="1"/>
</dbReference>
<evidence type="ECO:0000256" key="7">
    <source>
        <dbReference type="ARBA" id="ARBA00022989"/>
    </source>
</evidence>
<accession>A0A2T9Y1T4</accession>
<dbReference type="SUPFAM" id="SSF103506">
    <property type="entry name" value="Mitochondrial carrier"/>
    <property type="match status" value="1"/>
</dbReference>
<keyword evidence="6" id="KW-0999">Mitochondrion inner membrane</keyword>
<feature type="repeat" description="Solcar" evidence="10">
    <location>
        <begin position="1578"/>
        <end position="1668"/>
    </location>
</feature>
<name>A0A2T9Y1T4_9FUNG</name>